<protein>
    <submittedName>
        <fullName evidence="1">Uncharacterized protein</fullName>
    </submittedName>
</protein>
<organism evidence="1 2">
    <name type="scientific">Halalkalibacter nanhaiisediminis</name>
    <dbReference type="NCBI Taxonomy" id="688079"/>
    <lineage>
        <taxon>Bacteria</taxon>
        <taxon>Bacillati</taxon>
        <taxon>Bacillota</taxon>
        <taxon>Bacilli</taxon>
        <taxon>Bacillales</taxon>
        <taxon>Bacillaceae</taxon>
        <taxon>Halalkalibacter</taxon>
    </lineage>
</organism>
<accession>A0A562QT16</accession>
<dbReference type="Proteomes" id="UP000315711">
    <property type="component" value="Unassembled WGS sequence"/>
</dbReference>
<gene>
    <name evidence="1" type="ORF">IQ10_00277</name>
</gene>
<dbReference type="AlphaFoldDB" id="A0A562QT16"/>
<evidence type="ECO:0000313" key="1">
    <source>
        <dbReference type="EMBL" id="TWI59855.1"/>
    </source>
</evidence>
<keyword evidence="2" id="KW-1185">Reference proteome</keyword>
<dbReference type="EMBL" id="VLKZ01000001">
    <property type="protein sequence ID" value="TWI59855.1"/>
    <property type="molecule type" value="Genomic_DNA"/>
</dbReference>
<dbReference type="RefSeq" id="WP_144448681.1">
    <property type="nucleotide sequence ID" value="NZ_VLKZ01000001.1"/>
</dbReference>
<dbReference type="OrthoDB" id="2453421at2"/>
<reference evidence="1 2" key="1">
    <citation type="journal article" date="2015" name="Stand. Genomic Sci.">
        <title>Genomic Encyclopedia of Bacterial and Archaeal Type Strains, Phase III: the genomes of soil and plant-associated and newly described type strains.</title>
        <authorList>
            <person name="Whitman W.B."/>
            <person name="Woyke T."/>
            <person name="Klenk H.P."/>
            <person name="Zhou Y."/>
            <person name="Lilburn T.G."/>
            <person name="Beck B.J."/>
            <person name="De Vos P."/>
            <person name="Vandamme P."/>
            <person name="Eisen J.A."/>
            <person name="Garrity G."/>
            <person name="Hugenholtz P."/>
            <person name="Kyrpides N.C."/>
        </authorList>
    </citation>
    <scope>NUCLEOTIDE SEQUENCE [LARGE SCALE GENOMIC DNA]</scope>
    <source>
        <strain evidence="1 2">CGMCC 1.10116</strain>
    </source>
</reference>
<evidence type="ECO:0000313" key="2">
    <source>
        <dbReference type="Proteomes" id="UP000315711"/>
    </source>
</evidence>
<name>A0A562QT16_9BACI</name>
<comment type="caution">
    <text evidence="1">The sequence shown here is derived from an EMBL/GenBank/DDBJ whole genome shotgun (WGS) entry which is preliminary data.</text>
</comment>
<proteinExistence type="predicted"/>
<sequence length="79" mass="9584">MKLIKWGYMRRYRIKALFDTHPSSPVILAQINHYYFVRHIYWDESDPIVGNADLWKMEVLVNKELGLLEDYLNRRSLSR</sequence>